<evidence type="ECO:0000256" key="5">
    <source>
        <dbReference type="ARBA" id="ARBA00024045"/>
    </source>
</evidence>
<feature type="compositionally biased region" description="Basic and acidic residues" evidence="6">
    <location>
        <begin position="120"/>
        <end position="140"/>
    </location>
</feature>
<evidence type="ECO:0000259" key="7">
    <source>
        <dbReference type="PROSITE" id="PS50846"/>
    </source>
</evidence>
<keyword evidence="3" id="KW-0449">Lipoprotein</keyword>
<keyword evidence="1" id="KW-0488">Methylation</keyword>
<dbReference type="PANTHER" id="PTHR45811:SF50">
    <property type="entry name" value="HEAVY METAL-ASSOCIATED ISOPRENYLATED PLANT PROTEIN 12-RELATED"/>
    <property type="match status" value="1"/>
</dbReference>
<dbReference type="AlphaFoldDB" id="A0AAV5I852"/>
<evidence type="ECO:0000256" key="3">
    <source>
        <dbReference type="ARBA" id="ARBA00023288"/>
    </source>
</evidence>
<dbReference type="Gene3D" id="3.30.70.100">
    <property type="match status" value="1"/>
</dbReference>
<evidence type="ECO:0000256" key="6">
    <source>
        <dbReference type="SAM" id="MobiDB-lite"/>
    </source>
</evidence>
<evidence type="ECO:0000313" key="8">
    <source>
        <dbReference type="EMBL" id="GKU95210.1"/>
    </source>
</evidence>
<dbReference type="SUPFAM" id="SSF55008">
    <property type="entry name" value="HMA, heavy metal-associated domain"/>
    <property type="match status" value="1"/>
</dbReference>
<feature type="region of interest" description="Disordered" evidence="6">
    <location>
        <begin position="119"/>
        <end position="141"/>
    </location>
</feature>
<reference evidence="8 9" key="1">
    <citation type="journal article" date="2021" name="Commun. Biol.">
        <title>The genome of Shorea leprosula (Dipterocarpaceae) highlights the ecological relevance of drought in aseasonal tropical rainforests.</title>
        <authorList>
            <person name="Ng K.K.S."/>
            <person name="Kobayashi M.J."/>
            <person name="Fawcett J.A."/>
            <person name="Hatakeyama M."/>
            <person name="Paape T."/>
            <person name="Ng C.H."/>
            <person name="Ang C.C."/>
            <person name="Tnah L.H."/>
            <person name="Lee C.T."/>
            <person name="Nishiyama T."/>
            <person name="Sese J."/>
            <person name="O'Brien M.J."/>
            <person name="Copetti D."/>
            <person name="Mohd Noor M.I."/>
            <person name="Ong R.C."/>
            <person name="Putra M."/>
            <person name="Sireger I.Z."/>
            <person name="Indrioko S."/>
            <person name="Kosugi Y."/>
            <person name="Izuno A."/>
            <person name="Isagi Y."/>
            <person name="Lee S.L."/>
            <person name="Shimizu K.K."/>
        </authorList>
    </citation>
    <scope>NUCLEOTIDE SEQUENCE [LARGE SCALE GENOMIC DNA]</scope>
    <source>
        <strain evidence="8">214</strain>
    </source>
</reference>
<feature type="domain" description="HMA" evidence="7">
    <location>
        <begin position="49"/>
        <end position="117"/>
    </location>
</feature>
<dbReference type="PANTHER" id="PTHR45811">
    <property type="entry name" value="COPPER TRANSPORT PROTEIN FAMILY-RELATED"/>
    <property type="match status" value="1"/>
</dbReference>
<dbReference type="GO" id="GO:0046872">
    <property type="term" value="F:metal ion binding"/>
    <property type="evidence" value="ECO:0007669"/>
    <property type="project" value="UniProtKB-KW"/>
</dbReference>
<comment type="caution">
    <text evidence="8">The sequence shown here is derived from an EMBL/GenBank/DDBJ whole genome shotgun (WGS) entry which is preliminary data.</text>
</comment>
<dbReference type="Pfam" id="PF00403">
    <property type="entry name" value="HMA"/>
    <property type="match status" value="1"/>
</dbReference>
<gene>
    <name evidence="8" type="ORF">SLEP1_g8597</name>
</gene>
<keyword evidence="9" id="KW-1185">Reference proteome</keyword>
<protein>
    <recommendedName>
        <fullName evidence="7">HMA domain-containing protein</fullName>
    </recommendedName>
</protein>
<organism evidence="8 9">
    <name type="scientific">Rubroshorea leprosula</name>
    <dbReference type="NCBI Taxonomy" id="152421"/>
    <lineage>
        <taxon>Eukaryota</taxon>
        <taxon>Viridiplantae</taxon>
        <taxon>Streptophyta</taxon>
        <taxon>Embryophyta</taxon>
        <taxon>Tracheophyta</taxon>
        <taxon>Spermatophyta</taxon>
        <taxon>Magnoliopsida</taxon>
        <taxon>eudicotyledons</taxon>
        <taxon>Gunneridae</taxon>
        <taxon>Pentapetalae</taxon>
        <taxon>rosids</taxon>
        <taxon>malvids</taxon>
        <taxon>Malvales</taxon>
        <taxon>Dipterocarpaceae</taxon>
        <taxon>Rubroshorea</taxon>
    </lineage>
</organism>
<proteinExistence type="inferred from homology"/>
<keyword evidence="2" id="KW-0479">Metal-binding</keyword>
<dbReference type="InterPro" id="IPR036163">
    <property type="entry name" value="HMA_dom_sf"/>
</dbReference>
<keyword evidence="4" id="KW-0636">Prenylation</keyword>
<evidence type="ECO:0000256" key="2">
    <source>
        <dbReference type="ARBA" id="ARBA00022723"/>
    </source>
</evidence>
<evidence type="ECO:0000256" key="1">
    <source>
        <dbReference type="ARBA" id="ARBA00022481"/>
    </source>
</evidence>
<dbReference type="Proteomes" id="UP001054252">
    <property type="component" value="Unassembled WGS sequence"/>
</dbReference>
<dbReference type="EMBL" id="BPVZ01000009">
    <property type="protein sequence ID" value="GKU95210.1"/>
    <property type="molecule type" value="Genomic_DNA"/>
</dbReference>
<dbReference type="PROSITE" id="PS50846">
    <property type="entry name" value="HMA_2"/>
    <property type="match status" value="1"/>
</dbReference>
<name>A0AAV5I852_9ROSI</name>
<comment type="similarity">
    <text evidence="5">Belongs to the HIPP family.</text>
</comment>
<feature type="region of interest" description="Disordered" evidence="6">
    <location>
        <begin position="1"/>
        <end position="47"/>
    </location>
</feature>
<sequence length="164" mass="19015">MGTEEEKDKEEEQGREERRGKRNEKPEEIGRTNVFLSKPWSEPESPTEMKKLVLKLDLHNDKEKQKAMKEVAGLTGIDSIAMDMKEKKLTVIGDVDPVCVVTKLRKKQWRYTEILTVGPAKEEKKKDESKKDGDKKEDIKPCYPYYPPYYVVSVDERPTSCTMC</sequence>
<evidence type="ECO:0000256" key="4">
    <source>
        <dbReference type="ARBA" id="ARBA00023289"/>
    </source>
</evidence>
<accession>A0AAV5I852</accession>
<dbReference type="InterPro" id="IPR006121">
    <property type="entry name" value="HMA_dom"/>
</dbReference>
<feature type="compositionally biased region" description="Basic and acidic residues" evidence="6">
    <location>
        <begin position="1"/>
        <end position="30"/>
    </location>
</feature>
<evidence type="ECO:0000313" key="9">
    <source>
        <dbReference type="Proteomes" id="UP001054252"/>
    </source>
</evidence>
<dbReference type="InterPro" id="IPR051863">
    <property type="entry name" value="HIPP"/>
</dbReference>